<protein>
    <submittedName>
        <fullName evidence="1">Uncharacterized protein</fullName>
    </submittedName>
</protein>
<dbReference type="AlphaFoldDB" id="A0A9Q8P462"/>
<evidence type="ECO:0000313" key="1">
    <source>
        <dbReference type="EMBL" id="UJO12481.1"/>
    </source>
</evidence>
<dbReference type="KEGG" id="ffu:CLAFUR5_00124"/>
<gene>
    <name evidence="1" type="ORF">CLAFUR5_00124</name>
</gene>
<sequence>MGFLAISDDCDCLAALAQRMIDGARLRRTWITTTGDIGFRWIEGLQLCSENTVSAAADDWDLGIGTFVMTQESPKFESSLNGARMRAMQHRNRTRGEASSRAASFVLVSTDTRAKAT</sequence>
<evidence type="ECO:0000313" key="2">
    <source>
        <dbReference type="Proteomes" id="UP000756132"/>
    </source>
</evidence>
<keyword evidence="2" id="KW-1185">Reference proteome</keyword>
<dbReference type="EMBL" id="CP090163">
    <property type="protein sequence ID" value="UJO12481.1"/>
    <property type="molecule type" value="Genomic_DNA"/>
</dbReference>
<dbReference type="Proteomes" id="UP000756132">
    <property type="component" value="Chromosome 1"/>
</dbReference>
<organism evidence="1 2">
    <name type="scientific">Passalora fulva</name>
    <name type="common">Tomato leaf mold</name>
    <name type="synonym">Cladosporium fulvum</name>
    <dbReference type="NCBI Taxonomy" id="5499"/>
    <lineage>
        <taxon>Eukaryota</taxon>
        <taxon>Fungi</taxon>
        <taxon>Dikarya</taxon>
        <taxon>Ascomycota</taxon>
        <taxon>Pezizomycotina</taxon>
        <taxon>Dothideomycetes</taxon>
        <taxon>Dothideomycetidae</taxon>
        <taxon>Mycosphaerellales</taxon>
        <taxon>Mycosphaerellaceae</taxon>
        <taxon>Fulvia</taxon>
    </lineage>
</organism>
<reference evidence="1" key="1">
    <citation type="submission" date="2021-12" db="EMBL/GenBank/DDBJ databases">
        <authorList>
            <person name="Zaccaron A."/>
            <person name="Stergiopoulos I."/>
        </authorList>
    </citation>
    <scope>NUCLEOTIDE SEQUENCE</scope>
    <source>
        <strain evidence="1">Race5_Kim</strain>
    </source>
</reference>
<name>A0A9Q8P462_PASFU</name>
<accession>A0A9Q8P462</accession>
<reference evidence="1" key="2">
    <citation type="journal article" date="2022" name="Microb. Genom.">
        <title>A chromosome-scale genome assembly of the tomato pathogen Cladosporium fulvum reveals a compartmentalized genome architecture and the presence of a dispensable chromosome.</title>
        <authorList>
            <person name="Zaccaron A.Z."/>
            <person name="Chen L.H."/>
            <person name="Samaras A."/>
            <person name="Stergiopoulos I."/>
        </authorList>
    </citation>
    <scope>NUCLEOTIDE SEQUENCE</scope>
    <source>
        <strain evidence="1">Race5_Kim</strain>
    </source>
</reference>
<dbReference type="RefSeq" id="XP_047756847.1">
    <property type="nucleotide sequence ID" value="XM_047899272.1"/>
</dbReference>
<proteinExistence type="predicted"/>
<dbReference type="GeneID" id="71980002"/>